<name>A0ABY3XAX7_9GAMM</name>
<reference evidence="1 2" key="1">
    <citation type="submission" date="2022-03" db="EMBL/GenBank/DDBJ databases">
        <title>Complete genome sequence of Lysobacter capsici VKM B-2533 and Lysobacter gummosus 10.1.1, promising sources of lytic agents.</title>
        <authorList>
            <person name="Tarlachkov S.V."/>
            <person name="Kudryakova I.V."/>
            <person name="Afoshin A.S."/>
            <person name="Leontyevskaya E.A."/>
            <person name="Leontyevskaya N.V."/>
        </authorList>
    </citation>
    <scope>NUCLEOTIDE SEQUENCE [LARGE SCALE GENOMIC DNA]</scope>
    <source>
        <strain evidence="1 2">10.1.1</strain>
    </source>
</reference>
<evidence type="ECO:0000313" key="1">
    <source>
        <dbReference type="EMBL" id="UNP29776.1"/>
    </source>
</evidence>
<proteinExistence type="predicted"/>
<sequence length="157" mass="18596">MSARQDPGTGIPVPEYGVTIPWRITQTELYELIPRDRFEACAHGLTVLRFTLFGHAAPYWFNFVSYPWLSEVQFFRCRPCWRAIKPRYRASADALRKALGPTSHTEYRDGQQIWDFANVRVENYVHRGWRPMERPPQRRGTRYLHTLSVRLRSDAQR</sequence>
<accession>A0ABY3XAX7</accession>
<dbReference type="Proteomes" id="UP000829194">
    <property type="component" value="Chromosome"/>
</dbReference>
<keyword evidence="2" id="KW-1185">Reference proteome</keyword>
<protein>
    <submittedName>
        <fullName evidence="1">Uncharacterized protein</fullName>
    </submittedName>
</protein>
<organism evidence="1 2">
    <name type="scientific">Lysobacter gummosus</name>
    <dbReference type="NCBI Taxonomy" id="262324"/>
    <lineage>
        <taxon>Bacteria</taxon>
        <taxon>Pseudomonadati</taxon>
        <taxon>Pseudomonadota</taxon>
        <taxon>Gammaproteobacteria</taxon>
        <taxon>Lysobacterales</taxon>
        <taxon>Lysobacteraceae</taxon>
        <taxon>Lysobacter</taxon>
    </lineage>
</organism>
<evidence type="ECO:0000313" key="2">
    <source>
        <dbReference type="Proteomes" id="UP000829194"/>
    </source>
</evidence>
<dbReference type="RefSeq" id="WP_148648677.1">
    <property type="nucleotide sequence ID" value="NZ_CP011131.1"/>
</dbReference>
<dbReference type="EMBL" id="CP093547">
    <property type="protein sequence ID" value="UNP29776.1"/>
    <property type="molecule type" value="Genomic_DNA"/>
</dbReference>
<gene>
    <name evidence="1" type="ORF">MOV92_00365</name>
</gene>